<dbReference type="PROSITE" id="PS50262">
    <property type="entry name" value="G_PROTEIN_RECEP_F1_2"/>
    <property type="match status" value="1"/>
</dbReference>
<dbReference type="PANTHER" id="PTHR22750">
    <property type="entry name" value="G-PROTEIN COUPLED RECEPTOR"/>
    <property type="match status" value="1"/>
</dbReference>
<keyword evidence="6" id="KW-0807">Transducer</keyword>
<dbReference type="GO" id="GO:0004930">
    <property type="term" value="F:G protein-coupled receptor activity"/>
    <property type="evidence" value="ECO:0007669"/>
    <property type="project" value="UniProtKB-KW"/>
</dbReference>
<sequence length="318" mass="36129">MASDSHKNVDERHDPLDSLGYIIDYTSPGILVNNTICCSITVLVTILTISLNSVTVLAYWKSTQLRRNMTNFLILILSLNDLAVGLFVGPLYVLLLAREITLNRATVVINYLNLGSLLLFTGISFETMIVMNCERYLGIVHPILHKTKVTKERLLQCLLAVWFVGGAQALLLFYYTDSFVKLKTAEVIFCMILLVYMYVKIYLTAKQSRNIGSRPKNCRVRIHHEEAPHFKHKSLLQNLKLAKSCFLVVISSYVCFLPACIIAGVIDSRNEVAYMVQTWSETLLLLNSSLNSVLFFWRNNCLRKEALILIGYTFVNNM</sequence>
<keyword evidence="4" id="KW-1133">Transmembrane helix</keyword>
<protein>
    <submittedName>
        <fullName evidence="7">Beta-4C adrenergic receptor-like</fullName>
    </submittedName>
</protein>
<keyword evidence="8" id="KW-1185">Reference proteome</keyword>
<evidence type="ECO:0000256" key="2">
    <source>
        <dbReference type="ARBA" id="ARBA00022475"/>
    </source>
</evidence>
<gene>
    <name evidence="7" type="ORF">PACLA_8A033955</name>
</gene>
<dbReference type="OrthoDB" id="5981700at2759"/>
<dbReference type="PRINTS" id="PR00237">
    <property type="entry name" value="GPCRRHODOPSN"/>
</dbReference>
<dbReference type="PROSITE" id="PS00237">
    <property type="entry name" value="G_PROTEIN_RECEP_F1_1"/>
    <property type="match status" value="1"/>
</dbReference>
<dbReference type="InterPro" id="IPR017452">
    <property type="entry name" value="GPCR_Rhodpsn_7TM"/>
</dbReference>
<dbReference type="EMBL" id="CACRXK020003367">
    <property type="protein sequence ID" value="CAB3998479.1"/>
    <property type="molecule type" value="Genomic_DNA"/>
</dbReference>
<accession>A0A7D9E158</accession>
<dbReference type="AlphaFoldDB" id="A0A7D9E158"/>
<dbReference type="InterPro" id="IPR000276">
    <property type="entry name" value="GPCR_Rhodpsn"/>
</dbReference>
<dbReference type="Pfam" id="PF00001">
    <property type="entry name" value="7tm_1"/>
    <property type="match status" value="1"/>
</dbReference>
<evidence type="ECO:0000313" key="8">
    <source>
        <dbReference type="Proteomes" id="UP001152795"/>
    </source>
</evidence>
<comment type="subcellular location">
    <subcellularLocation>
        <location evidence="1">Cell membrane</location>
        <topology evidence="1">Multi-pass membrane protein</topology>
    </subcellularLocation>
</comment>
<dbReference type="CDD" id="cd00637">
    <property type="entry name" value="7tm_classA_rhodopsin-like"/>
    <property type="match status" value="1"/>
</dbReference>
<evidence type="ECO:0000313" key="7">
    <source>
        <dbReference type="EMBL" id="CAB3998479.1"/>
    </source>
</evidence>
<organism evidence="7 8">
    <name type="scientific">Paramuricea clavata</name>
    <name type="common">Red gorgonian</name>
    <name type="synonym">Violescent sea-whip</name>
    <dbReference type="NCBI Taxonomy" id="317549"/>
    <lineage>
        <taxon>Eukaryota</taxon>
        <taxon>Metazoa</taxon>
        <taxon>Cnidaria</taxon>
        <taxon>Anthozoa</taxon>
        <taxon>Octocorallia</taxon>
        <taxon>Malacalcyonacea</taxon>
        <taxon>Plexauridae</taxon>
        <taxon>Paramuricea</taxon>
    </lineage>
</organism>
<keyword evidence="6" id="KW-0297">G-protein coupled receptor</keyword>
<keyword evidence="2" id="KW-1003">Cell membrane</keyword>
<comment type="caution">
    <text evidence="7">The sequence shown here is derived from an EMBL/GenBank/DDBJ whole genome shotgun (WGS) entry which is preliminary data.</text>
</comment>
<dbReference type="Gene3D" id="1.20.1070.10">
    <property type="entry name" value="Rhodopsin 7-helix transmembrane proteins"/>
    <property type="match status" value="2"/>
</dbReference>
<keyword evidence="3 6" id="KW-0812">Transmembrane</keyword>
<keyword evidence="5" id="KW-0472">Membrane</keyword>
<evidence type="ECO:0000256" key="1">
    <source>
        <dbReference type="ARBA" id="ARBA00004651"/>
    </source>
</evidence>
<dbReference type="Proteomes" id="UP001152795">
    <property type="component" value="Unassembled WGS sequence"/>
</dbReference>
<reference evidence="7" key="1">
    <citation type="submission" date="2020-04" db="EMBL/GenBank/DDBJ databases">
        <authorList>
            <person name="Alioto T."/>
            <person name="Alioto T."/>
            <person name="Gomez Garrido J."/>
        </authorList>
    </citation>
    <scope>NUCLEOTIDE SEQUENCE</scope>
    <source>
        <strain evidence="7">A484AB</strain>
    </source>
</reference>
<name>A0A7D9E158_PARCT</name>
<dbReference type="GO" id="GO:0005886">
    <property type="term" value="C:plasma membrane"/>
    <property type="evidence" value="ECO:0007669"/>
    <property type="project" value="UniProtKB-SubCell"/>
</dbReference>
<evidence type="ECO:0000256" key="5">
    <source>
        <dbReference type="ARBA" id="ARBA00023136"/>
    </source>
</evidence>
<dbReference type="SUPFAM" id="SSF81321">
    <property type="entry name" value="Family A G protein-coupled receptor-like"/>
    <property type="match status" value="1"/>
</dbReference>
<comment type="similarity">
    <text evidence="6">Belongs to the G-protein coupled receptor 1 family.</text>
</comment>
<evidence type="ECO:0000256" key="6">
    <source>
        <dbReference type="RuleBase" id="RU000688"/>
    </source>
</evidence>
<keyword evidence="6 7" id="KW-0675">Receptor</keyword>
<proteinExistence type="inferred from homology"/>
<evidence type="ECO:0000256" key="3">
    <source>
        <dbReference type="ARBA" id="ARBA00022692"/>
    </source>
</evidence>
<evidence type="ECO:0000256" key="4">
    <source>
        <dbReference type="ARBA" id="ARBA00022989"/>
    </source>
</evidence>